<feature type="signal peptide" evidence="2">
    <location>
        <begin position="1"/>
        <end position="25"/>
    </location>
</feature>
<keyword evidence="4" id="KW-1185">Reference proteome</keyword>
<dbReference type="RefSeq" id="WP_147076139.1">
    <property type="nucleotide sequence ID" value="NZ_BSPJ01000001.1"/>
</dbReference>
<feature type="compositionally biased region" description="Low complexity" evidence="1">
    <location>
        <begin position="42"/>
        <end position="51"/>
    </location>
</feature>
<name>A0A512IJ31_9HYPH</name>
<gene>
    <name evidence="3" type="ORF">MHA02_01010</name>
</gene>
<organism evidence="3 4">
    <name type="scientific">Methylobacterium haplocladii</name>
    <dbReference type="NCBI Taxonomy" id="1176176"/>
    <lineage>
        <taxon>Bacteria</taxon>
        <taxon>Pseudomonadati</taxon>
        <taxon>Pseudomonadota</taxon>
        <taxon>Alphaproteobacteria</taxon>
        <taxon>Hyphomicrobiales</taxon>
        <taxon>Methylobacteriaceae</taxon>
        <taxon>Methylobacterium</taxon>
    </lineage>
</organism>
<evidence type="ECO:0000256" key="1">
    <source>
        <dbReference type="SAM" id="MobiDB-lite"/>
    </source>
</evidence>
<dbReference type="Proteomes" id="UP000321258">
    <property type="component" value="Unassembled WGS sequence"/>
</dbReference>
<accession>A0A512IJ31</accession>
<feature type="region of interest" description="Disordered" evidence="1">
    <location>
        <begin position="41"/>
        <end position="82"/>
    </location>
</feature>
<comment type="caution">
    <text evidence="3">The sequence shown here is derived from an EMBL/GenBank/DDBJ whole genome shotgun (WGS) entry which is preliminary data.</text>
</comment>
<proteinExistence type="predicted"/>
<evidence type="ECO:0000313" key="3">
    <source>
        <dbReference type="EMBL" id="GEO97713.1"/>
    </source>
</evidence>
<evidence type="ECO:0008006" key="5">
    <source>
        <dbReference type="Google" id="ProtNLM"/>
    </source>
</evidence>
<dbReference type="AlphaFoldDB" id="A0A512IJ31"/>
<sequence>MTVRFASIAAALVLGLGVPASSAIARSYTAPAGIEWTDRAADAASTRAASRSHVDDSAKMGNAEQNARSVPSYGATSGGPAY</sequence>
<feature type="chain" id="PRO_5021774881" description="Hydroxyquinol 1,2-dioxygenase" evidence="2">
    <location>
        <begin position="26"/>
        <end position="82"/>
    </location>
</feature>
<protein>
    <recommendedName>
        <fullName evidence="5">Hydroxyquinol 1,2-dioxygenase</fullName>
    </recommendedName>
</protein>
<evidence type="ECO:0000256" key="2">
    <source>
        <dbReference type="SAM" id="SignalP"/>
    </source>
</evidence>
<keyword evidence="2" id="KW-0732">Signal</keyword>
<reference evidence="3 4" key="1">
    <citation type="submission" date="2019-07" db="EMBL/GenBank/DDBJ databases">
        <title>Whole genome shotgun sequence of Methylobacterium haplocladii NBRC 107714.</title>
        <authorList>
            <person name="Hosoyama A."/>
            <person name="Uohara A."/>
            <person name="Ohji S."/>
            <person name="Ichikawa N."/>
        </authorList>
    </citation>
    <scope>NUCLEOTIDE SEQUENCE [LARGE SCALE GENOMIC DNA]</scope>
    <source>
        <strain evidence="3 4">NBRC 107714</strain>
    </source>
</reference>
<dbReference type="EMBL" id="BJZT01000002">
    <property type="protein sequence ID" value="GEO97713.1"/>
    <property type="molecule type" value="Genomic_DNA"/>
</dbReference>
<evidence type="ECO:0000313" key="4">
    <source>
        <dbReference type="Proteomes" id="UP000321258"/>
    </source>
</evidence>